<evidence type="ECO:0000256" key="1">
    <source>
        <dbReference type="SAM" id="SignalP"/>
    </source>
</evidence>
<keyword evidence="1" id="KW-0732">Signal</keyword>
<reference evidence="2 3" key="1">
    <citation type="submission" date="2024-11" db="EMBL/GenBank/DDBJ databases">
        <title>Adaptive evolution of stress response genes in parasites aligns with host niche diversity.</title>
        <authorList>
            <person name="Hahn C."/>
            <person name="Resl P."/>
        </authorList>
    </citation>
    <scope>NUCLEOTIDE SEQUENCE [LARGE SCALE GENOMIC DNA]</scope>
    <source>
        <strain evidence="2">EGGRZ-B1_66</strain>
        <tissue evidence="2">Body</tissue>
    </source>
</reference>
<evidence type="ECO:0000313" key="2">
    <source>
        <dbReference type="EMBL" id="KAL3307841.1"/>
    </source>
</evidence>
<gene>
    <name evidence="2" type="ORF">Ciccas_013635</name>
</gene>
<dbReference type="AlphaFoldDB" id="A0ABD2PN60"/>
<dbReference type="EMBL" id="JBJKFK010006363">
    <property type="protein sequence ID" value="KAL3307841.1"/>
    <property type="molecule type" value="Genomic_DNA"/>
</dbReference>
<name>A0ABD2PN60_9PLAT</name>
<protein>
    <submittedName>
        <fullName evidence="2">Uncharacterized protein</fullName>
    </submittedName>
</protein>
<proteinExistence type="predicted"/>
<feature type="chain" id="PRO_5044767863" evidence="1">
    <location>
        <begin position="24"/>
        <end position="63"/>
    </location>
</feature>
<feature type="signal peptide" evidence="1">
    <location>
        <begin position="1"/>
        <end position="23"/>
    </location>
</feature>
<dbReference type="Proteomes" id="UP001626550">
    <property type="component" value="Unassembled WGS sequence"/>
</dbReference>
<accession>A0ABD2PN60</accession>
<comment type="caution">
    <text evidence="2">The sequence shown here is derived from an EMBL/GenBank/DDBJ whole genome shotgun (WGS) entry which is preliminary data.</text>
</comment>
<evidence type="ECO:0000313" key="3">
    <source>
        <dbReference type="Proteomes" id="UP001626550"/>
    </source>
</evidence>
<keyword evidence="3" id="KW-1185">Reference proteome</keyword>
<sequence length="63" mass="7233">MNKLVICLVLLGVVLSILNTTAAHNYDMEDYGLLEKRSGSESLYGNQMDIFTRKRRFDFDGIF</sequence>
<organism evidence="2 3">
    <name type="scientific">Cichlidogyrus casuarinus</name>
    <dbReference type="NCBI Taxonomy" id="1844966"/>
    <lineage>
        <taxon>Eukaryota</taxon>
        <taxon>Metazoa</taxon>
        <taxon>Spiralia</taxon>
        <taxon>Lophotrochozoa</taxon>
        <taxon>Platyhelminthes</taxon>
        <taxon>Monogenea</taxon>
        <taxon>Monopisthocotylea</taxon>
        <taxon>Dactylogyridea</taxon>
        <taxon>Ancyrocephalidae</taxon>
        <taxon>Cichlidogyrus</taxon>
    </lineage>
</organism>